<dbReference type="PANTHER" id="PTHR32305:SF15">
    <property type="entry name" value="PROTEIN RHSA-RELATED"/>
    <property type="match status" value="1"/>
</dbReference>
<evidence type="ECO:0000313" key="2">
    <source>
        <dbReference type="Proteomes" id="UP001215231"/>
    </source>
</evidence>
<dbReference type="Proteomes" id="UP001215231">
    <property type="component" value="Chromosome"/>
</dbReference>
<dbReference type="PANTHER" id="PTHR32305">
    <property type="match status" value="1"/>
</dbReference>
<gene>
    <name evidence="1" type="ORF">H3N35_26740</name>
</gene>
<sequence length="473" mass="49379">MPQQLHDYLGSTDKIKLGYSYDNNNNITRITNGVDSNFSLSALTYDGLDRLTGTTGGAAIGSSSLSYDGLGNIRRYSNTSSFNPSNLTYGYNSSMRLNSLTGSGSEGYNFGQNDSYDSRGNVTDNGKRSFQYNLAGQMIASGSNRYLYDGYNRRIKTTDSKGASYSLYSQSGRLMYRETVKGGINYIFLGDKLVAKQGSGVVTKSDDPDYNSVMSFKPFGEAIEAPNDEVGYTGHKFDTDLGLSYMQARYYDPIIGRFYSNDPTGWTAASPVHSYGRYTYANNNPYKYTDPNGEFPVLGFVAGVALEVTRQALTGEIQDTSFSGIAKNAGKALISGLAGATGAGLASKAASLSLAGRTVANTASGAAIGVTSTAGNNAIDGKPLTEDLGKGAAFGAAGGLVGSASGDLVDAATSAVKGNASFATKQITSHINEATGQTLGVTIKSSSVGVADVVGNTLGNSTGIVDCKSNNAC</sequence>
<organism evidence="1 2">
    <name type="scientific">Thalassomonas haliotis</name>
    <dbReference type="NCBI Taxonomy" id="485448"/>
    <lineage>
        <taxon>Bacteria</taxon>
        <taxon>Pseudomonadati</taxon>
        <taxon>Pseudomonadota</taxon>
        <taxon>Gammaproteobacteria</taxon>
        <taxon>Alteromonadales</taxon>
        <taxon>Colwelliaceae</taxon>
        <taxon>Thalassomonas</taxon>
    </lineage>
</organism>
<protein>
    <submittedName>
        <fullName evidence="1">RHS repeat-associated core domain-containing protein</fullName>
    </submittedName>
</protein>
<dbReference type="InterPro" id="IPR022385">
    <property type="entry name" value="Rhs_assc_core"/>
</dbReference>
<dbReference type="InterPro" id="IPR050708">
    <property type="entry name" value="T6SS_VgrG/RHS"/>
</dbReference>
<dbReference type="Gene3D" id="2.180.10.10">
    <property type="entry name" value="RHS repeat-associated core"/>
    <property type="match status" value="1"/>
</dbReference>
<keyword evidence="2" id="KW-1185">Reference proteome</keyword>
<dbReference type="EMBL" id="CP059693">
    <property type="protein sequence ID" value="WDE11748.1"/>
    <property type="molecule type" value="Genomic_DNA"/>
</dbReference>
<reference evidence="1 2" key="1">
    <citation type="journal article" date="2022" name="Mar. Drugs">
        <title>Bioassay-Guided Fractionation Leads to the Detection of Cholic Acid Generated by the Rare Thalassomonas sp.</title>
        <authorList>
            <person name="Pheiffer F."/>
            <person name="Schneider Y.K."/>
            <person name="Hansen E.H."/>
            <person name="Andersen J.H."/>
            <person name="Isaksson J."/>
            <person name="Busche T."/>
            <person name="R C."/>
            <person name="Kalinowski J."/>
            <person name="Zyl L.V."/>
            <person name="Trindade M."/>
        </authorList>
    </citation>
    <scope>NUCLEOTIDE SEQUENCE [LARGE SCALE GENOMIC DNA]</scope>
    <source>
        <strain evidence="1 2">A5K-61T</strain>
    </source>
</reference>
<accession>A0ABY7VDK1</accession>
<evidence type="ECO:0000313" key="1">
    <source>
        <dbReference type="EMBL" id="WDE11748.1"/>
    </source>
</evidence>
<proteinExistence type="predicted"/>
<name>A0ABY7VDK1_9GAMM</name>
<dbReference type="NCBIfam" id="TIGR03696">
    <property type="entry name" value="Rhs_assc_core"/>
    <property type="match status" value="1"/>
</dbReference>